<reference evidence="1" key="1">
    <citation type="submission" date="2021-06" db="EMBL/GenBank/DDBJ databases">
        <authorList>
            <person name="Kallberg Y."/>
            <person name="Tangrot J."/>
            <person name="Rosling A."/>
        </authorList>
    </citation>
    <scope>NUCLEOTIDE SEQUENCE</scope>
    <source>
        <strain evidence="1">MA461A</strain>
    </source>
</reference>
<sequence>SEKNNIQMAQDSTDIKETIGSLDDYVLLGRSGLRISPLCLGALGLGSNYEVSKEIFDYYYEKGGNFFDTANFYNFGESERFLGEYIADKRSQVVLATKYTANSTALMPNVRYNPNAGGNHRKSLVENIDASLKRLGTGYVDLLYVHVWEFRTPIEEVIRSLDDVVRSGKALYVAVSDTPAWVISRANTIAELRGWSPFIGCQTRYNLLNRSLEYDIQSACAELDVRKYIFSAVYYWILKCDCITDLLIFTMKIGIIPWGCVAEGFLTGKHTRESVANTRNSGDMRDMRNNAIMRLGSSETNWKILDEVTAIAAEINRTPAQVALNWVAQKPGVTSPLIGARTKAQLIENLKALEFKLDDVSASSEVPFPYSLTLNFDKYLGKGIQTPDKYKAVLNTSQKSQEKY</sequence>
<dbReference type="Proteomes" id="UP000789920">
    <property type="component" value="Unassembled WGS sequence"/>
</dbReference>
<evidence type="ECO:0000313" key="1">
    <source>
        <dbReference type="EMBL" id="CAG8624521.1"/>
    </source>
</evidence>
<proteinExistence type="predicted"/>
<organism evidence="1 2">
    <name type="scientific">Racocetra persica</name>
    <dbReference type="NCBI Taxonomy" id="160502"/>
    <lineage>
        <taxon>Eukaryota</taxon>
        <taxon>Fungi</taxon>
        <taxon>Fungi incertae sedis</taxon>
        <taxon>Mucoromycota</taxon>
        <taxon>Glomeromycotina</taxon>
        <taxon>Glomeromycetes</taxon>
        <taxon>Diversisporales</taxon>
        <taxon>Gigasporaceae</taxon>
        <taxon>Racocetra</taxon>
    </lineage>
</organism>
<gene>
    <name evidence="1" type="ORF">RPERSI_LOCUS6851</name>
</gene>
<keyword evidence="2" id="KW-1185">Reference proteome</keyword>
<dbReference type="EMBL" id="CAJVQC010011162">
    <property type="protein sequence ID" value="CAG8624521.1"/>
    <property type="molecule type" value="Genomic_DNA"/>
</dbReference>
<feature type="non-terminal residue" evidence="1">
    <location>
        <position position="1"/>
    </location>
</feature>
<protein>
    <submittedName>
        <fullName evidence="1">21646_t:CDS:1</fullName>
    </submittedName>
</protein>
<comment type="caution">
    <text evidence="1">The sequence shown here is derived from an EMBL/GenBank/DDBJ whole genome shotgun (WGS) entry which is preliminary data.</text>
</comment>
<name>A0ACA9N884_9GLOM</name>
<accession>A0ACA9N884</accession>
<evidence type="ECO:0000313" key="2">
    <source>
        <dbReference type="Proteomes" id="UP000789920"/>
    </source>
</evidence>